<evidence type="ECO:0000313" key="1">
    <source>
        <dbReference type="EMBL" id="MBS3061348.1"/>
    </source>
</evidence>
<name>A0A8T4L1Y4_9ARCH</name>
<sequence>MATRLIKRLRQTLAIRRDLLMPEKTKTQNLRFHQNQVARVAYSLARALEKKGVPLKPREFLVSGMLHDSLVLKGKALAWEKAQERKELAVVLKQARVTAPKKVVLGTNAFDLFAGKNPEDPRKLSWKTKILLLADNHVANDTIVPLSDRRDYHFEKFPSVKGRTVKDVDQVFDALEGIERELIHQGIDVYGLLKKLAARYPSRTKTAGFVKH</sequence>
<dbReference type="Proteomes" id="UP000675968">
    <property type="component" value="Unassembled WGS sequence"/>
</dbReference>
<dbReference type="AlphaFoldDB" id="A0A8T4L1Y4"/>
<dbReference type="SUPFAM" id="SSF109604">
    <property type="entry name" value="HD-domain/PDEase-like"/>
    <property type="match status" value="1"/>
</dbReference>
<organism evidence="1 2">
    <name type="scientific">Candidatus Iainarchaeum sp</name>
    <dbReference type="NCBI Taxonomy" id="3101447"/>
    <lineage>
        <taxon>Archaea</taxon>
        <taxon>Candidatus Iainarchaeota</taxon>
        <taxon>Candidatus Iainarchaeia</taxon>
        <taxon>Candidatus Iainarchaeales</taxon>
        <taxon>Candidatus Iainarchaeaceae</taxon>
        <taxon>Candidatus Iainarchaeum</taxon>
    </lineage>
</organism>
<evidence type="ECO:0008006" key="3">
    <source>
        <dbReference type="Google" id="ProtNLM"/>
    </source>
</evidence>
<comment type="caution">
    <text evidence="1">The sequence shown here is derived from an EMBL/GenBank/DDBJ whole genome shotgun (WGS) entry which is preliminary data.</text>
</comment>
<protein>
    <recommendedName>
        <fullName evidence="3">HD domain-containing protein</fullName>
    </recommendedName>
</protein>
<reference evidence="1" key="1">
    <citation type="submission" date="2021-03" db="EMBL/GenBank/DDBJ databases">
        <authorList>
            <person name="Jaffe A."/>
        </authorList>
    </citation>
    <scope>NUCLEOTIDE SEQUENCE</scope>
    <source>
        <strain evidence="1">RIFCSPLOWO2_01_FULL_AR10_48_17</strain>
    </source>
</reference>
<accession>A0A8T4L1Y4</accession>
<dbReference type="EMBL" id="JAGVWC010000009">
    <property type="protein sequence ID" value="MBS3061348.1"/>
    <property type="molecule type" value="Genomic_DNA"/>
</dbReference>
<reference evidence="1" key="2">
    <citation type="submission" date="2021-05" db="EMBL/GenBank/DDBJ databases">
        <title>Protein family content uncovers lineage relationships and bacterial pathway maintenance mechanisms in DPANN archaea.</title>
        <authorList>
            <person name="Castelle C.J."/>
            <person name="Meheust R."/>
            <person name="Jaffe A.L."/>
            <person name="Seitz K."/>
            <person name="Gong X."/>
            <person name="Baker B.J."/>
            <person name="Banfield J.F."/>
        </authorList>
    </citation>
    <scope>NUCLEOTIDE SEQUENCE</scope>
    <source>
        <strain evidence="1">RIFCSPLOWO2_01_FULL_AR10_48_17</strain>
    </source>
</reference>
<evidence type="ECO:0000313" key="2">
    <source>
        <dbReference type="Proteomes" id="UP000675968"/>
    </source>
</evidence>
<gene>
    <name evidence="1" type="ORF">J4215_02085</name>
</gene>
<proteinExistence type="predicted"/>